<name>A0ABP0ANU0_9PEZI</name>
<accession>A0ABP0ANU0</accession>
<keyword evidence="2" id="KW-1185">Reference proteome</keyword>
<evidence type="ECO:0000313" key="2">
    <source>
        <dbReference type="Proteomes" id="UP001642405"/>
    </source>
</evidence>
<organism evidence="1 2">
    <name type="scientific">Sporothrix curviconia</name>
    <dbReference type="NCBI Taxonomy" id="1260050"/>
    <lineage>
        <taxon>Eukaryota</taxon>
        <taxon>Fungi</taxon>
        <taxon>Dikarya</taxon>
        <taxon>Ascomycota</taxon>
        <taxon>Pezizomycotina</taxon>
        <taxon>Sordariomycetes</taxon>
        <taxon>Sordariomycetidae</taxon>
        <taxon>Ophiostomatales</taxon>
        <taxon>Ophiostomataceae</taxon>
        <taxon>Sporothrix</taxon>
    </lineage>
</organism>
<protein>
    <submittedName>
        <fullName evidence="1">Uncharacterized protein</fullName>
    </submittedName>
</protein>
<gene>
    <name evidence="1" type="ORF">SCUCBS95973_000269</name>
</gene>
<sequence length="59" mass="7150">MTTTTTEKRGRRHQPYNYPLGWFANMESIDDDERLMETPSTRMTRKQRVLWMAVRLAKF</sequence>
<reference evidence="1 2" key="1">
    <citation type="submission" date="2024-01" db="EMBL/GenBank/DDBJ databases">
        <authorList>
            <person name="Allen C."/>
            <person name="Tagirdzhanova G."/>
        </authorList>
    </citation>
    <scope>NUCLEOTIDE SEQUENCE [LARGE SCALE GENOMIC DNA]</scope>
</reference>
<proteinExistence type="predicted"/>
<comment type="caution">
    <text evidence="1">The sequence shown here is derived from an EMBL/GenBank/DDBJ whole genome shotgun (WGS) entry which is preliminary data.</text>
</comment>
<dbReference type="EMBL" id="CAWUHB010000001">
    <property type="protein sequence ID" value="CAK7208898.1"/>
    <property type="molecule type" value="Genomic_DNA"/>
</dbReference>
<evidence type="ECO:0000313" key="1">
    <source>
        <dbReference type="EMBL" id="CAK7208898.1"/>
    </source>
</evidence>
<dbReference type="Proteomes" id="UP001642405">
    <property type="component" value="Unassembled WGS sequence"/>
</dbReference>